<dbReference type="EMBL" id="JABFNT010000088">
    <property type="protein sequence ID" value="NOJ81487.1"/>
    <property type="molecule type" value="Genomic_DNA"/>
</dbReference>
<dbReference type="Proteomes" id="UP000533080">
    <property type="component" value="Unassembled WGS sequence"/>
</dbReference>
<evidence type="ECO:0008006" key="3">
    <source>
        <dbReference type="Google" id="ProtNLM"/>
    </source>
</evidence>
<comment type="caution">
    <text evidence="1">The sequence shown here is derived from an EMBL/GenBank/DDBJ whole genome shotgun (WGS) entry which is preliminary data.</text>
</comment>
<protein>
    <recommendedName>
        <fullName evidence="3">Lipoprotein</fullName>
    </recommendedName>
</protein>
<name>A0A7Y4ILL2_MYXXA</name>
<organism evidence="1 2">
    <name type="scientific">Myxococcus xanthus</name>
    <dbReference type="NCBI Taxonomy" id="34"/>
    <lineage>
        <taxon>Bacteria</taxon>
        <taxon>Pseudomonadati</taxon>
        <taxon>Myxococcota</taxon>
        <taxon>Myxococcia</taxon>
        <taxon>Myxococcales</taxon>
        <taxon>Cystobacterineae</taxon>
        <taxon>Myxococcaceae</taxon>
        <taxon>Myxococcus</taxon>
    </lineage>
</organism>
<accession>A0A7Y4ILL2</accession>
<evidence type="ECO:0000313" key="2">
    <source>
        <dbReference type="Proteomes" id="UP000533080"/>
    </source>
</evidence>
<dbReference type="AlphaFoldDB" id="A0A7Y4ILL2"/>
<evidence type="ECO:0000313" key="1">
    <source>
        <dbReference type="EMBL" id="NOJ81487.1"/>
    </source>
</evidence>
<sequence length="205" mass="22066">MDVSTSRDCSTEAQGPSIVASYPSPRFPVMRVLRPAAVLLCLLLASCAPRQVRPPGALRKVVVVVGSRVDALPTYTYRQDMMGEGNPRSVLVSQAQATLSERGFEVVGTRISQAPSPTIQEVVAMIQDNEAEAGVVVVLNWVDVTSAQVMGRAEVLLETGVVSPSGKLRWSNPTRTVSTIGMYQAQTDLRSYLRKAVVEAIQAIP</sequence>
<proteinExistence type="predicted"/>
<gene>
    <name evidence="1" type="ORF">HNV28_24665</name>
</gene>
<reference evidence="1 2" key="1">
    <citation type="submission" date="2020-05" db="EMBL/GenBank/DDBJ databases">
        <authorList>
            <person name="Whitworth D."/>
        </authorList>
    </citation>
    <scope>NUCLEOTIDE SEQUENCE [LARGE SCALE GENOMIC DNA]</scope>
    <source>
        <strain evidence="1 2">AM005</strain>
    </source>
</reference>